<keyword evidence="2" id="KW-1185">Reference proteome</keyword>
<name>A0ABV0P5R5_9TELE</name>
<accession>A0ABV0P5R5</accession>
<dbReference type="EMBL" id="JAHRIO010061445">
    <property type="protein sequence ID" value="MEQ2178794.1"/>
    <property type="molecule type" value="Genomic_DNA"/>
</dbReference>
<organism evidence="1 2">
    <name type="scientific">Goodea atripinnis</name>
    <dbReference type="NCBI Taxonomy" id="208336"/>
    <lineage>
        <taxon>Eukaryota</taxon>
        <taxon>Metazoa</taxon>
        <taxon>Chordata</taxon>
        <taxon>Craniata</taxon>
        <taxon>Vertebrata</taxon>
        <taxon>Euteleostomi</taxon>
        <taxon>Actinopterygii</taxon>
        <taxon>Neopterygii</taxon>
        <taxon>Teleostei</taxon>
        <taxon>Neoteleostei</taxon>
        <taxon>Acanthomorphata</taxon>
        <taxon>Ovalentaria</taxon>
        <taxon>Atherinomorphae</taxon>
        <taxon>Cyprinodontiformes</taxon>
        <taxon>Goodeidae</taxon>
        <taxon>Goodea</taxon>
    </lineage>
</organism>
<evidence type="ECO:0000313" key="1">
    <source>
        <dbReference type="EMBL" id="MEQ2178794.1"/>
    </source>
</evidence>
<gene>
    <name evidence="1" type="ORF">GOODEAATRI_017827</name>
</gene>
<dbReference type="Proteomes" id="UP001476798">
    <property type="component" value="Unassembled WGS sequence"/>
</dbReference>
<evidence type="ECO:0000313" key="2">
    <source>
        <dbReference type="Proteomes" id="UP001476798"/>
    </source>
</evidence>
<proteinExistence type="predicted"/>
<sequence length="139" mass="15756">MIRYQKSILESICDGIGVCDHGMGNLHICEGTIDAERYIQVLEQHVVASKQRLQEHPAYFSKTILSHKLLVFQQRGFVVRVLMILSTIVSTLSTHFQSEALQARYQTDAAGQYAPYCPSVGSGEDGRWEVWTFHPMQKV</sequence>
<comment type="caution">
    <text evidence="1">The sequence shown here is derived from an EMBL/GenBank/DDBJ whole genome shotgun (WGS) entry which is preliminary data.</text>
</comment>
<reference evidence="1 2" key="1">
    <citation type="submission" date="2021-06" db="EMBL/GenBank/DDBJ databases">
        <authorList>
            <person name="Palmer J.M."/>
        </authorList>
    </citation>
    <scope>NUCLEOTIDE SEQUENCE [LARGE SCALE GENOMIC DNA]</scope>
    <source>
        <strain evidence="1 2">GA_2019</strain>
        <tissue evidence="1">Muscle</tissue>
    </source>
</reference>
<protein>
    <submittedName>
        <fullName evidence="1">Uncharacterized protein</fullName>
    </submittedName>
</protein>